<name>A0AAE0Z9F4_9GAST</name>
<dbReference type="AlphaFoldDB" id="A0AAE0Z9F4"/>
<dbReference type="EMBL" id="JAWDGP010004349">
    <property type="protein sequence ID" value="KAK3765085.1"/>
    <property type="molecule type" value="Genomic_DNA"/>
</dbReference>
<accession>A0AAE0Z9F4</accession>
<evidence type="ECO:0000313" key="2">
    <source>
        <dbReference type="Proteomes" id="UP001283361"/>
    </source>
</evidence>
<dbReference type="Proteomes" id="UP001283361">
    <property type="component" value="Unassembled WGS sequence"/>
</dbReference>
<evidence type="ECO:0000313" key="1">
    <source>
        <dbReference type="EMBL" id="KAK3765085.1"/>
    </source>
</evidence>
<gene>
    <name evidence="1" type="ORF">RRG08_040816</name>
</gene>
<keyword evidence="2" id="KW-1185">Reference proteome</keyword>
<reference evidence="1" key="1">
    <citation type="journal article" date="2023" name="G3 (Bethesda)">
        <title>A reference genome for the long-term kleptoplast-retaining sea slug Elysia crispata morphotype clarki.</title>
        <authorList>
            <person name="Eastman K.E."/>
            <person name="Pendleton A.L."/>
            <person name="Shaikh M.A."/>
            <person name="Suttiyut T."/>
            <person name="Ogas R."/>
            <person name="Tomko P."/>
            <person name="Gavelis G."/>
            <person name="Widhalm J.R."/>
            <person name="Wisecaver J.H."/>
        </authorList>
    </citation>
    <scope>NUCLEOTIDE SEQUENCE</scope>
    <source>
        <strain evidence="1">ECLA1</strain>
    </source>
</reference>
<organism evidence="1 2">
    <name type="scientific">Elysia crispata</name>
    <name type="common">lettuce slug</name>
    <dbReference type="NCBI Taxonomy" id="231223"/>
    <lineage>
        <taxon>Eukaryota</taxon>
        <taxon>Metazoa</taxon>
        <taxon>Spiralia</taxon>
        <taxon>Lophotrochozoa</taxon>
        <taxon>Mollusca</taxon>
        <taxon>Gastropoda</taxon>
        <taxon>Heterobranchia</taxon>
        <taxon>Euthyneura</taxon>
        <taxon>Panpulmonata</taxon>
        <taxon>Sacoglossa</taxon>
        <taxon>Placobranchoidea</taxon>
        <taxon>Plakobranchidae</taxon>
        <taxon>Elysia</taxon>
    </lineage>
</organism>
<proteinExistence type="predicted"/>
<comment type="caution">
    <text evidence="1">The sequence shown here is derived from an EMBL/GenBank/DDBJ whole genome shotgun (WGS) entry which is preliminary data.</text>
</comment>
<sequence>MEPPCYHCEALTTELYVEPNLLNTHTNTSVARMAELEMEPPCYYSEALTTELYVDPDWPNTHTNTPVVRMESDS</sequence>
<protein>
    <submittedName>
        <fullName evidence="1">Uncharacterized protein</fullName>
    </submittedName>
</protein>